<accession>A0A1X0JFE3</accession>
<dbReference type="AlphaFoldDB" id="A0A1X0JFE3"/>
<name>A0A1X0JFE3_9MYCO</name>
<evidence type="ECO:0000313" key="3">
    <source>
        <dbReference type="Proteomes" id="UP000192411"/>
    </source>
</evidence>
<keyword evidence="1" id="KW-0472">Membrane</keyword>
<dbReference type="Proteomes" id="UP000192411">
    <property type="component" value="Unassembled WGS sequence"/>
</dbReference>
<dbReference type="OrthoDB" id="4762032at2"/>
<keyword evidence="3" id="KW-1185">Reference proteome</keyword>
<feature type="transmembrane region" description="Helical" evidence="1">
    <location>
        <begin position="64"/>
        <end position="85"/>
    </location>
</feature>
<dbReference type="RefSeq" id="WP_083129113.1">
    <property type="nucleotide sequence ID" value="NZ_MVIM01000025.1"/>
</dbReference>
<gene>
    <name evidence="2" type="ORF">BST47_28135</name>
</gene>
<evidence type="ECO:0000313" key="2">
    <source>
        <dbReference type="EMBL" id="ORB61370.1"/>
    </source>
</evidence>
<keyword evidence="1" id="KW-1133">Transmembrane helix</keyword>
<reference evidence="2 3" key="1">
    <citation type="submission" date="2017-02" db="EMBL/GenBank/DDBJ databases">
        <title>The new phylogeny of genus Mycobacterium.</title>
        <authorList>
            <person name="Tortoli E."/>
            <person name="Trovato A."/>
            <person name="Cirillo D.M."/>
        </authorList>
    </citation>
    <scope>NUCLEOTIDE SEQUENCE [LARGE SCALE GENOMIC DNA]</scope>
    <source>
        <strain evidence="2 3">DSM 44338</strain>
    </source>
</reference>
<proteinExistence type="predicted"/>
<dbReference type="EMBL" id="MVIM01000025">
    <property type="protein sequence ID" value="ORB61370.1"/>
    <property type="molecule type" value="Genomic_DNA"/>
</dbReference>
<organism evidence="2 3">
    <name type="scientific">Mycolicibacterium tusciae</name>
    <dbReference type="NCBI Taxonomy" id="75922"/>
    <lineage>
        <taxon>Bacteria</taxon>
        <taxon>Bacillati</taxon>
        <taxon>Actinomycetota</taxon>
        <taxon>Actinomycetes</taxon>
        <taxon>Mycobacteriales</taxon>
        <taxon>Mycobacteriaceae</taxon>
        <taxon>Mycolicibacterium</taxon>
    </lineage>
</organism>
<evidence type="ECO:0000256" key="1">
    <source>
        <dbReference type="SAM" id="Phobius"/>
    </source>
</evidence>
<keyword evidence="1" id="KW-0812">Transmembrane</keyword>
<comment type="caution">
    <text evidence="2">The sequence shown here is derived from an EMBL/GenBank/DDBJ whole genome shotgun (WGS) entry which is preliminary data.</text>
</comment>
<sequence length="202" mass="20965">MDNGTEDDLDPAVVERVRRDLTELGSDEASAPDVPPEVTERVLAALRAEPAHTVARPLLRRLQVIGLVAGLGAAVTAVIVGAVMLNRPESPTFPTGPTAKMITVERSTAIPLPHPQIIELLSRTPDYGPLTDPGRRGSCLGGLGYPPGTTVLGARPLDMRGQPGVLLLLPGDSADDVVAVVVEPGCSGAHTGLLAKSLVSRT</sequence>
<protein>
    <submittedName>
        <fullName evidence="2">Uncharacterized protein</fullName>
    </submittedName>
</protein>
<dbReference type="STRING" id="75922.BST47_28135"/>